<dbReference type="GO" id="GO:0008270">
    <property type="term" value="F:zinc ion binding"/>
    <property type="evidence" value="ECO:0007669"/>
    <property type="project" value="UniProtKB-UniRule"/>
</dbReference>
<feature type="domain" description="CCHC-type" evidence="14">
    <location>
        <begin position="297"/>
        <end position="311"/>
    </location>
</feature>
<dbReference type="InterPro" id="IPR032570">
    <property type="entry name" value="SF1-HH"/>
</dbReference>
<dbReference type="AlphaFoldDB" id="A0A2U9QWW5"/>
<dbReference type="GO" id="GO:0005681">
    <property type="term" value="C:spliceosomal complex"/>
    <property type="evidence" value="ECO:0007669"/>
    <property type="project" value="UniProtKB-KW"/>
</dbReference>
<accession>A0A2U9QWW5</accession>
<dbReference type="Gene3D" id="4.10.60.10">
    <property type="entry name" value="Zinc finger, CCHC-type"/>
    <property type="match status" value="1"/>
</dbReference>
<dbReference type="EMBL" id="CP028773">
    <property type="protein sequence ID" value="AWU73506.1"/>
    <property type="molecule type" value="Genomic_DNA"/>
</dbReference>
<dbReference type="GeneID" id="40381216"/>
<dbReference type="Pfam" id="PF22675">
    <property type="entry name" value="KH-I_KHDC4-BBP"/>
    <property type="match status" value="1"/>
</dbReference>
<keyword evidence="16" id="KW-1185">Reference proteome</keyword>
<evidence type="ECO:0000256" key="1">
    <source>
        <dbReference type="ARBA" id="ARBA00004123"/>
    </source>
</evidence>
<dbReference type="PROSITE" id="PS50158">
    <property type="entry name" value="ZF_CCHC"/>
    <property type="match status" value="1"/>
</dbReference>
<dbReference type="InterPro" id="IPR004087">
    <property type="entry name" value="KH_dom"/>
</dbReference>
<dbReference type="GO" id="GO:0048024">
    <property type="term" value="P:regulation of mRNA splicing, via spliceosome"/>
    <property type="evidence" value="ECO:0007669"/>
    <property type="project" value="TreeGrafter"/>
</dbReference>
<keyword evidence="8" id="KW-0694">RNA-binding</keyword>
<feature type="compositionally biased region" description="Polar residues" evidence="13">
    <location>
        <begin position="522"/>
        <end position="538"/>
    </location>
</feature>
<evidence type="ECO:0000313" key="15">
    <source>
        <dbReference type="EMBL" id="AWU73506.1"/>
    </source>
</evidence>
<dbReference type="KEGG" id="pkz:C5L36_0A01140"/>
<dbReference type="SUPFAM" id="SSF54791">
    <property type="entry name" value="Eukaryotic type KH-domain (KH-domain type I)"/>
    <property type="match status" value="1"/>
</dbReference>
<evidence type="ECO:0000256" key="5">
    <source>
        <dbReference type="ARBA" id="ARBA00022723"/>
    </source>
</evidence>
<keyword evidence="4 12" id="KW-0507">mRNA processing</keyword>
<evidence type="ECO:0000313" key="16">
    <source>
        <dbReference type="Proteomes" id="UP000249293"/>
    </source>
</evidence>
<protein>
    <recommendedName>
        <fullName evidence="3 12">Branchpoint-bridging protein</fullName>
    </recommendedName>
</protein>
<feature type="region of interest" description="Disordered" evidence="13">
    <location>
        <begin position="332"/>
        <end position="464"/>
    </location>
</feature>
<dbReference type="InterPro" id="IPR045071">
    <property type="entry name" value="BBP-like"/>
</dbReference>
<evidence type="ECO:0000259" key="14">
    <source>
        <dbReference type="PROSITE" id="PS50158"/>
    </source>
</evidence>
<keyword evidence="9 12" id="KW-0508">mRNA splicing</keyword>
<keyword evidence="6 11" id="KW-0863">Zinc-finger</keyword>
<dbReference type="GO" id="GO:0000398">
    <property type="term" value="P:mRNA splicing, via spliceosome"/>
    <property type="evidence" value="ECO:0007669"/>
    <property type="project" value="UniProtKB-UniRule"/>
</dbReference>
<dbReference type="PANTHER" id="PTHR11208">
    <property type="entry name" value="RNA-BINDING PROTEIN RELATED"/>
    <property type="match status" value="1"/>
</dbReference>
<evidence type="ECO:0000256" key="13">
    <source>
        <dbReference type="SAM" id="MobiDB-lite"/>
    </source>
</evidence>
<feature type="region of interest" description="Disordered" evidence="13">
    <location>
        <begin position="494"/>
        <end position="638"/>
    </location>
</feature>
<dbReference type="SUPFAM" id="SSF57756">
    <property type="entry name" value="Retrovirus zinc finger-like domains"/>
    <property type="match status" value="1"/>
</dbReference>
<dbReference type="Gene3D" id="6.10.140.1790">
    <property type="match status" value="1"/>
</dbReference>
<reference evidence="15 16" key="1">
    <citation type="submission" date="2018-06" db="EMBL/GenBank/DDBJ databases">
        <title>Population genomics shows no distinction between pathogenic Candida krusei and environmental Pichia kudriavzevii: One species, four names.</title>
        <authorList>
            <person name="Douglass A.P."/>
            <person name="Offei B."/>
            <person name="Braun-Galleani S."/>
            <person name="Coughlan A.Y."/>
            <person name="Martos A."/>
            <person name="Ortiz-Merino R.A."/>
            <person name="Byrne K.P."/>
            <person name="Wolfe K.H."/>
        </authorList>
    </citation>
    <scope>NUCLEOTIDE SEQUENCE [LARGE SCALE GENOMIC DNA]</scope>
    <source>
        <strain evidence="15 16">CBS573</strain>
    </source>
</reference>
<dbReference type="PRINTS" id="PR01217">
    <property type="entry name" value="PRICHEXTENSN"/>
</dbReference>
<feature type="compositionally biased region" description="Basic and acidic residues" evidence="13">
    <location>
        <begin position="511"/>
        <end position="520"/>
    </location>
</feature>
<dbReference type="OrthoDB" id="6777263at2759"/>
<feature type="compositionally biased region" description="Polar residues" evidence="13">
    <location>
        <begin position="332"/>
        <end position="353"/>
    </location>
</feature>
<dbReference type="Gene3D" id="3.30.1370.10">
    <property type="entry name" value="K Homology domain, type 1"/>
    <property type="match status" value="1"/>
</dbReference>
<dbReference type="GO" id="GO:0045131">
    <property type="term" value="F:pre-mRNA branch point binding"/>
    <property type="evidence" value="ECO:0007669"/>
    <property type="project" value="UniProtKB-UniRule"/>
</dbReference>
<dbReference type="GO" id="GO:0003729">
    <property type="term" value="F:mRNA binding"/>
    <property type="evidence" value="ECO:0007669"/>
    <property type="project" value="TreeGrafter"/>
</dbReference>
<evidence type="ECO:0000256" key="3">
    <source>
        <dbReference type="ARBA" id="ARBA00017984"/>
    </source>
</evidence>
<keyword evidence="12" id="KW-0747">Spliceosome</keyword>
<keyword evidence="10 12" id="KW-0539">Nucleus</keyword>
<organism evidence="15 16">
    <name type="scientific">Pichia kudriavzevii</name>
    <name type="common">Yeast</name>
    <name type="synonym">Issatchenkia orientalis</name>
    <dbReference type="NCBI Taxonomy" id="4909"/>
    <lineage>
        <taxon>Eukaryota</taxon>
        <taxon>Fungi</taxon>
        <taxon>Dikarya</taxon>
        <taxon>Ascomycota</taxon>
        <taxon>Saccharomycotina</taxon>
        <taxon>Pichiomycetes</taxon>
        <taxon>Pichiales</taxon>
        <taxon>Pichiaceae</taxon>
        <taxon>Pichia</taxon>
    </lineage>
</organism>
<comment type="similarity">
    <text evidence="2 12">Belongs to the BBP/SF1 family.</text>
</comment>
<feature type="compositionally biased region" description="Pro residues" evidence="13">
    <location>
        <begin position="578"/>
        <end position="611"/>
    </location>
</feature>
<dbReference type="Pfam" id="PF16275">
    <property type="entry name" value="SF1-HH"/>
    <property type="match status" value="1"/>
</dbReference>
<dbReference type="PANTHER" id="PTHR11208:SF45">
    <property type="entry name" value="SPLICING FACTOR 1"/>
    <property type="match status" value="1"/>
</dbReference>
<gene>
    <name evidence="15" type="ORF">C5L36_0A01140</name>
</gene>
<dbReference type="InterPro" id="IPR047086">
    <property type="entry name" value="SF1-HH_sf"/>
</dbReference>
<dbReference type="InterPro" id="IPR036875">
    <property type="entry name" value="Znf_CCHC_sf"/>
</dbReference>
<evidence type="ECO:0000256" key="8">
    <source>
        <dbReference type="ARBA" id="ARBA00022884"/>
    </source>
</evidence>
<dbReference type="InterPro" id="IPR055256">
    <property type="entry name" value="KH_1_KHDC4/BBP-like"/>
</dbReference>
<keyword evidence="5 12" id="KW-0479">Metal-binding</keyword>
<evidence type="ECO:0000256" key="10">
    <source>
        <dbReference type="ARBA" id="ARBA00023242"/>
    </source>
</evidence>
<dbReference type="SMART" id="SM00343">
    <property type="entry name" value="ZnF_C2HC"/>
    <property type="match status" value="2"/>
</dbReference>
<dbReference type="SMART" id="SM00322">
    <property type="entry name" value="KH"/>
    <property type="match status" value="1"/>
</dbReference>
<sequence>MAMEETKLDLDVDFGDRGRTRERLFSSHHWTGKPSKGVAIRQHNKPTPTIISNTLTSEQIEAYATLVRIDEIGHMIATGVPVPVPTDGRSRSPSPEPIYDSNGLRKNTREQRMRQKLDRERNFLVERMFQLVEDYKAPDWYKPKPTKIVEKLYIKADEYPEINFVGLLLGPRGNTLNKLQKDSGAVIGIRGKGSVKQVNRGPSNIDMSHLQEKLHCLITADSQEKVDLAKKLCQEVMDKAIFSPVGQNDLKRDQLRELAKLNGTYRETSERMCPVCGNSGHGRNTCPQKPSFSSTLRCGKCGNIGHLEKDCISEGKEGDEMDQEFEEFMNDLNGNNEDPGVHQTSGNADSVGNESRMAEELRKGGSLKRSYSPSNHGTPPLKRQYNSNYTTNYASNNNNYNNNNYNNNNYNNNNYNNNNYNNNNYNNNNYNNNNYNNNNYNNNNYNNNNYNDSYNNNYSGQYQHNYNRQHNSQRNNQLNNHYQGTEYKQDGYYQQYDSHPNLGYNKSYYEGNHDYSERHRGNNSYQPVQQLHGSQQLLPQPYTKPPVYPPSLKTTNRVPLPSTKAVDTTTRSHGVSVPTPPPPPPPQAPQAPQSVPPQALPPPPPPPPPAKKAPGKKTTHPAQHLPPPPPPPPFRGKS</sequence>
<evidence type="ECO:0000256" key="6">
    <source>
        <dbReference type="ARBA" id="ARBA00022771"/>
    </source>
</evidence>
<evidence type="ECO:0000256" key="12">
    <source>
        <dbReference type="RuleBase" id="RU367126"/>
    </source>
</evidence>
<dbReference type="InterPro" id="IPR001878">
    <property type="entry name" value="Znf_CCHC"/>
</dbReference>
<feature type="region of interest" description="Disordered" evidence="13">
    <location>
        <begin position="80"/>
        <end position="114"/>
    </location>
</feature>
<comment type="subcellular location">
    <subcellularLocation>
        <location evidence="1 12">Nucleus</location>
    </subcellularLocation>
</comment>
<comment type="function">
    <text evidence="12">Necessary for the splicing of pre-mRNA. Has a role in the recognition of the branch site (5'-UACUAAC-3'), the pyrimidine tract and the 3'-splice site at the 3'-end of introns.</text>
</comment>
<evidence type="ECO:0000256" key="4">
    <source>
        <dbReference type="ARBA" id="ARBA00022664"/>
    </source>
</evidence>
<dbReference type="VEuPathDB" id="FungiDB:C5L36_0A01140"/>
<keyword evidence="7 12" id="KW-0862">Zinc</keyword>
<dbReference type="RefSeq" id="XP_029318983.1">
    <property type="nucleotide sequence ID" value="XM_029463123.1"/>
</dbReference>
<dbReference type="STRING" id="4909.A0A2U9QWW5"/>
<proteinExistence type="inferred from homology"/>
<evidence type="ECO:0000256" key="9">
    <source>
        <dbReference type="ARBA" id="ARBA00023187"/>
    </source>
</evidence>
<dbReference type="Proteomes" id="UP000249293">
    <property type="component" value="Chromosome 1"/>
</dbReference>
<dbReference type="InterPro" id="IPR036612">
    <property type="entry name" value="KH_dom_type_1_sf"/>
</dbReference>
<evidence type="ECO:0000256" key="2">
    <source>
        <dbReference type="ARBA" id="ARBA00010382"/>
    </source>
</evidence>
<name>A0A2U9QWW5_PICKU</name>
<evidence type="ECO:0000256" key="7">
    <source>
        <dbReference type="ARBA" id="ARBA00022833"/>
    </source>
</evidence>
<feature type="compositionally biased region" description="Low complexity" evidence="13">
    <location>
        <begin position="385"/>
        <end position="459"/>
    </location>
</feature>
<evidence type="ECO:0000256" key="11">
    <source>
        <dbReference type="PROSITE-ProRule" id="PRU00047"/>
    </source>
</evidence>
<feature type="compositionally biased region" description="Pro residues" evidence="13">
    <location>
        <begin position="624"/>
        <end position="638"/>
    </location>
</feature>